<feature type="compositionally biased region" description="Low complexity" evidence="7">
    <location>
        <begin position="1203"/>
        <end position="1219"/>
    </location>
</feature>
<dbReference type="AlphaFoldDB" id="F0YH54"/>
<dbReference type="InterPro" id="IPR032880">
    <property type="entry name" value="CSC1/OSCA1-like_N"/>
</dbReference>
<dbReference type="KEGG" id="aaf:AURANDRAFT_72193"/>
<comment type="subcellular location">
    <subcellularLocation>
        <location evidence="1">Membrane</location>
        <topology evidence="1">Multi-pass membrane protein</topology>
    </subcellularLocation>
</comment>
<keyword evidence="3" id="KW-0813">Transport</keyword>
<evidence type="ECO:0000256" key="8">
    <source>
        <dbReference type="SAM" id="Phobius"/>
    </source>
</evidence>
<keyword evidence="12" id="KW-1185">Reference proteome</keyword>
<dbReference type="Proteomes" id="UP000002729">
    <property type="component" value="Unassembled WGS sequence"/>
</dbReference>
<evidence type="ECO:0000256" key="3">
    <source>
        <dbReference type="ARBA" id="ARBA00022448"/>
    </source>
</evidence>
<feature type="transmembrane region" description="Helical" evidence="8">
    <location>
        <begin position="898"/>
        <end position="918"/>
    </location>
</feature>
<evidence type="ECO:0000313" key="11">
    <source>
        <dbReference type="EMBL" id="EGB05530.1"/>
    </source>
</evidence>
<feature type="transmembrane region" description="Helical" evidence="8">
    <location>
        <begin position="767"/>
        <end position="791"/>
    </location>
</feature>
<accession>F0YH54</accession>
<dbReference type="PANTHER" id="PTHR13018">
    <property type="entry name" value="PROBABLE MEMBRANE PROTEIN DUF221-RELATED"/>
    <property type="match status" value="1"/>
</dbReference>
<feature type="domain" description="CSC1/OSCA1-like 7TM region" evidence="9">
    <location>
        <begin position="765"/>
        <end position="1017"/>
    </location>
</feature>
<keyword evidence="5 8" id="KW-1133">Transmembrane helix</keyword>
<keyword evidence="4 8" id="KW-0812">Transmembrane</keyword>
<dbReference type="EMBL" id="GL833140">
    <property type="protein sequence ID" value="EGB05530.1"/>
    <property type="molecule type" value="Genomic_DNA"/>
</dbReference>
<evidence type="ECO:0000256" key="6">
    <source>
        <dbReference type="ARBA" id="ARBA00023136"/>
    </source>
</evidence>
<comment type="similarity">
    <text evidence="2">Belongs to the CSC1 (TC 1.A.17) family.</text>
</comment>
<evidence type="ECO:0000256" key="5">
    <source>
        <dbReference type="ARBA" id="ARBA00022989"/>
    </source>
</evidence>
<dbReference type="PANTHER" id="PTHR13018:SF5">
    <property type="entry name" value="RE44586P"/>
    <property type="match status" value="1"/>
</dbReference>
<feature type="transmembrane region" description="Helical" evidence="8">
    <location>
        <begin position="26"/>
        <end position="44"/>
    </location>
</feature>
<organism evidence="12">
    <name type="scientific">Aureococcus anophagefferens</name>
    <name type="common">Harmful bloom alga</name>
    <dbReference type="NCBI Taxonomy" id="44056"/>
    <lineage>
        <taxon>Eukaryota</taxon>
        <taxon>Sar</taxon>
        <taxon>Stramenopiles</taxon>
        <taxon>Ochrophyta</taxon>
        <taxon>Pelagophyceae</taxon>
        <taxon>Pelagomonadales</taxon>
        <taxon>Pelagomonadaceae</taxon>
        <taxon>Aureococcus</taxon>
    </lineage>
</organism>
<feature type="region of interest" description="Disordered" evidence="7">
    <location>
        <begin position="570"/>
        <end position="622"/>
    </location>
</feature>
<feature type="transmembrane region" description="Helical" evidence="8">
    <location>
        <begin position="1005"/>
        <end position="1022"/>
    </location>
</feature>
<dbReference type="InterPro" id="IPR045122">
    <property type="entry name" value="Csc1-like"/>
</dbReference>
<evidence type="ECO:0000259" key="10">
    <source>
        <dbReference type="Pfam" id="PF13967"/>
    </source>
</evidence>
<feature type="transmembrane region" description="Helical" evidence="8">
    <location>
        <begin position="939"/>
        <end position="960"/>
    </location>
</feature>
<sequence>MSSNATTSSSSSSSSSDGERGADDSISFSVFVAALLFVFLLLVFDAIRARLWWVYEPRLHHAAYKRRTPAPPGRGRFRWAASVMRLWSDEDFLVYGGVDGLVIIYFLRFAFDQCLFASVVGLVVLVPAYHSGRGLYSRLYDDDGAEKKWSFSLTTVQNIRCRFDERDTLGENPLFPTCENGESAVRFALVVACAWLFTLRALSQLSANYQKFVHLRHWYLSVGLSSRAPDVEAQRALTVKLENVPRGLRTTRRLAAKFETLCGAGAVHSASVMIDGLRDLDRLCARRDALCDAARDALEDALSKRAKHAHDLVSRRQRSGSADSSSTRGRAASDATPPPPPAATPPPKTVRVRPRPSAFGWVGETLKSATPGRRRRPPSPPAVAPWFEQFDETAEWAVVDVSSSKKTPADRVYASAGGATASHQRRWRSDTIASVDAGARRSLSREPPVPLVARRSPGPLAPAIPEATSDEEREDVVLRHVPCGACGDLGCLGGLFGSCGGRFDGKFVASIPYYEQLVAELNQAILREHFARVAFAELPKTPSKLLLAGDATDSRRTRGWRGCFWRVDDDSSGDDDDDRDRDVETPRTGGVDLAPSFGDTPDSDSLFENSPSDRSRRAWERTRRTEVRHDERVLDGEAHWVTLLGSLPFAESRPLLLARSRAYARAALRSLPLHVDAARLGAYVVFRDYVCCGARPRHKEVRGGDEGFAPSATAFVTFRRPTAKVLAKTALLSPRPFAMRAEEAPEPRDVIWENVYQHIDSVKRRQWMVNGLVVTLMLFWTTITGFCANATKLVDLLGYNPRSALARGVASILPVVFLLSILNLLPLIFQVIGRFYERLKSHSEVDLSVVDRFFRFQFINVYAAIVSSAILSDVNAAWKSPLTFVTRLGFDTPEAAFYFAKLIVFQCGSSPLWLLRAWPLVSRGFKTWTVQPPELPGMLYGWAFPKVMMTFTIFSTFWVFAPLLSVISLVYFALVGFAFRYLILFVHMPVYESGGRFYYEMVDRVLFALTVSNGILFCWLLARSLVGYALLVLPLPFVVKGFGSFAEEAYGKPSRAVSLDVAVKAEAERAVPSHRFDATLYRQPALRNVQGATLDADRELSALLLGQTPRPSKRREDPHPLAAIAEVEDAARRAARVDARHLLDTLRPDVARPHEATRADRRRVSDRLDAAYRGQAEFFNELPRYVRAPPPPRHTPPGDRRATIATTPATAPRTLRRAASSPGDDEPPGPAALDGARRETL</sequence>
<feature type="transmembrane region" description="Helical" evidence="8">
    <location>
        <begin position="1028"/>
        <end position="1046"/>
    </location>
</feature>
<feature type="compositionally biased region" description="Low complexity" evidence="7">
    <location>
        <begin position="1"/>
        <end position="16"/>
    </location>
</feature>
<protein>
    <recommendedName>
        <fullName evidence="13">CSC1/OSCA1-like 7TM region domain-containing protein</fullName>
    </recommendedName>
</protein>
<feature type="domain" description="CSC1/OSCA1-like N-terminal transmembrane" evidence="10">
    <location>
        <begin position="28"/>
        <end position="201"/>
    </location>
</feature>
<feature type="compositionally biased region" description="Basic and acidic residues" evidence="7">
    <location>
        <begin position="611"/>
        <end position="622"/>
    </location>
</feature>
<feature type="region of interest" description="Disordered" evidence="7">
    <location>
        <begin position="306"/>
        <end position="384"/>
    </location>
</feature>
<feature type="compositionally biased region" description="Acidic residues" evidence="7">
    <location>
        <begin position="570"/>
        <end position="579"/>
    </location>
</feature>
<evidence type="ECO:0008006" key="13">
    <source>
        <dbReference type="Google" id="ProtNLM"/>
    </source>
</evidence>
<reference evidence="11 12" key="1">
    <citation type="journal article" date="2011" name="Proc. Natl. Acad. Sci. U.S.A.">
        <title>Niche of harmful alga Aureococcus anophagefferens revealed through ecogenomics.</title>
        <authorList>
            <person name="Gobler C.J."/>
            <person name="Berry D.L."/>
            <person name="Dyhrman S.T."/>
            <person name="Wilhelm S.W."/>
            <person name="Salamov A."/>
            <person name="Lobanov A.V."/>
            <person name="Zhang Y."/>
            <person name="Collier J.L."/>
            <person name="Wurch L.L."/>
            <person name="Kustka A.B."/>
            <person name="Dill B.D."/>
            <person name="Shah M."/>
            <person name="VerBerkmoes N.C."/>
            <person name="Kuo A."/>
            <person name="Terry A."/>
            <person name="Pangilinan J."/>
            <person name="Lindquist E.A."/>
            <person name="Lucas S."/>
            <person name="Paulsen I.T."/>
            <person name="Hattenrath-Lehmann T.K."/>
            <person name="Talmage S.C."/>
            <person name="Walker E.A."/>
            <person name="Koch F."/>
            <person name="Burson A.M."/>
            <person name="Marcoval M.A."/>
            <person name="Tang Y.Z."/>
            <person name="Lecleir G.R."/>
            <person name="Coyne K.J."/>
            <person name="Berg G.M."/>
            <person name="Bertrand E.M."/>
            <person name="Saito M.A."/>
            <person name="Gladyshev V.N."/>
            <person name="Grigoriev I.V."/>
        </authorList>
    </citation>
    <scope>NUCLEOTIDE SEQUENCE [LARGE SCALE GENOMIC DNA]</scope>
    <source>
        <strain evidence="12">CCMP 1984</strain>
    </source>
</reference>
<evidence type="ECO:0000313" key="12">
    <source>
        <dbReference type="Proteomes" id="UP000002729"/>
    </source>
</evidence>
<keyword evidence="6 8" id="KW-0472">Membrane</keyword>
<gene>
    <name evidence="11" type="ORF">AURANDRAFT_72193</name>
</gene>
<feature type="region of interest" description="Disordered" evidence="7">
    <location>
        <begin position="1"/>
        <end position="20"/>
    </location>
</feature>
<feature type="transmembrane region" description="Helical" evidence="8">
    <location>
        <begin position="853"/>
        <end position="878"/>
    </location>
</feature>
<dbReference type="GO" id="GO:0005227">
    <property type="term" value="F:calcium-activated cation channel activity"/>
    <property type="evidence" value="ECO:0007669"/>
    <property type="project" value="InterPro"/>
</dbReference>
<feature type="region of interest" description="Disordered" evidence="7">
    <location>
        <begin position="1182"/>
        <end position="1241"/>
    </location>
</feature>
<name>F0YH54_AURAN</name>
<feature type="compositionally biased region" description="Polar residues" evidence="7">
    <location>
        <begin position="319"/>
        <end position="328"/>
    </location>
</feature>
<dbReference type="GeneID" id="20228593"/>
<dbReference type="InParanoid" id="F0YH54"/>
<dbReference type="eggNOG" id="KOG1134">
    <property type="taxonomic scope" value="Eukaryota"/>
</dbReference>
<dbReference type="Pfam" id="PF02714">
    <property type="entry name" value="RSN1_7TM"/>
    <property type="match status" value="1"/>
</dbReference>
<evidence type="ECO:0000259" key="9">
    <source>
        <dbReference type="Pfam" id="PF02714"/>
    </source>
</evidence>
<proteinExistence type="inferred from homology"/>
<evidence type="ECO:0000256" key="4">
    <source>
        <dbReference type="ARBA" id="ARBA00022692"/>
    </source>
</evidence>
<dbReference type="OrthoDB" id="1689567at2759"/>
<feature type="transmembrane region" description="Helical" evidence="8">
    <location>
        <begin position="966"/>
        <end position="984"/>
    </location>
</feature>
<feature type="transmembrane region" description="Helical" evidence="8">
    <location>
        <begin position="811"/>
        <end position="832"/>
    </location>
</feature>
<feature type="compositionally biased region" description="Pro residues" evidence="7">
    <location>
        <begin position="336"/>
        <end position="348"/>
    </location>
</feature>
<dbReference type="RefSeq" id="XP_009039664.1">
    <property type="nucleotide sequence ID" value="XM_009041416.1"/>
</dbReference>
<dbReference type="GO" id="GO:0005886">
    <property type="term" value="C:plasma membrane"/>
    <property type="evidence" value="ECO:0007669"/>
    <property type="project" value="TreeGrafter"/>
</dbReference>
<evidence type="ECO:0000256" key="1">
    <source>
        <dbReference type="ARBA" id="ARBA00004141"/>
    </source>
</evidence>
<evidence type="ECO:0000256" key="7">
    <source>
        <dbReference type="SAM" id="MobiDB-lite"/>
    </source>
</evidence>
<feature type="region of interest" description="Disordered" evidence="7">
    <location>
        <begin position="415"/>
        <end position="472"/>
    </location>
</feature>
<evidence type="ECO:0000256" key="2">
    <source>
        <dbReference type="ARBA" id="ARBA00007779"/>
    </source>
</evidence>
<dbReference type="InterPro" id="IPR003864">
    <property type="entry name" value="CSC1/OSCA1-like_7TM"/>
</dbReference>
<dbReference type="Pfam" id="PF13967">
    <property type="entry name" value="RSN1_TM"/>
    <property type="match status" value="1"/>
</dbReference>